<evidence type="ECO:0000313" key="1">
    <source>
        <dbReference type="EMBL" id="TVO75149.1"/>
    </source>
</evidence>
<evidence type="ECO:0000313" key="2">
    <source>
        <dbReference type="Proteomes" id="UP000316649"/>
    </source>
</evidence>
<protein>
    <recommendedName>
        <fullName evidence="3">DUF1353 domain-containing protein</fullName>
    </recommendedName>
</protein>
<dbReference type="EMBL" id="VMNH01000009">
    <property type="protein sequence ID" value="TVO75149.1"/>
    <property type="molecule type" value="Genomic_DNA"/>
</dbReference>
<reference evidence="1 2" key="1">
    <citation type="submission" date="2019-07" db="EMBL/GenBank/DDBJ databases">
        <title>The pathways for chlorine oxyanion respiration interact through the shared metabolite chlorate.</title>
        <authorList>
            <person name="Barnum T.P."/>
            <person name="Cheng Y."/>
            <person name="Hill K.A."/>
            <person name="Lucas L.N."/>
            <person name="Carlson H.K."/>
            <person name="Coates J.D."/>
        </authorList>
    </citation>
    <scope>NUCLEOTIDE SEQUENCE [LARGE SCALE GENOMIC DNA]</scope>
    <source>
        <strain evidence="1 2">BK-1</strain>
    </source>
</reference>
<organism evidence="1 2">
    <name type="scientific">Sedimenticola selenatireducens</name>
    <dbReference type="NCBI Taxonomy" id="191960"/>
    <lineage>
        <taxon>Bacteria</taxon>
        <taxon>Pseudomonadati</taxon>
        <taxon>Pseudomonadota</taxon>
        <taxon>Gammaproteobacteria</taxon>
        <taxon>Chromatiales</taxon>
        <taxon>Sedimenticolaceae</taxon>
        <taxon>Sedimenticola</taxon>
    </lineage>
</organism>
<gene>
    <name evidence="1" type="ORF">FHP88_09045</name>
</gene>
<proteinExistence type="predicted"/>
<comment type="caution">
    <text evidence="1">The sequence shown here is derived from an EMBL/GenBank/DDBJ whole genome shotgun (WGS) entry which is preliminary data.</text>
</comment>
<keyword evidence="2" id="KW-1185">Reference proteome</keyword>
<dbReference type="OrthoDB" id="8592135at2"/>
<sequence>MRKFIVYRSIKGYKYELAGPAETESGIIGLDLETEYLKLQNDGLFLARKGYCWDGPSGPSVDTKTFMRGSLFHDAGYQLIRMGLLPIDYKSQIDDLLKRICLEDGMSGFRAWYVHQSVSLFGGGSCLPNTQRHRLPEVAP</sequence>
<name>A0A558E0W5_9GAMM</name>
<dbReference type="RefSeq" id="WP_144358722.1">
    <property type="nucleotide sequence ID" value="NZ_VMNH01000009.1"/>
</dbReference>
<evidence type="ECO:0008006" key="3">
    <source>
        <dbReference type="Google" id="ProtNLM"/>
    </source>
</evidence>
<accession>A0A558E0W5</accession>
<dbReference type="Proteomes" id="UP000316649">
    <property type="component" value="Unassembled WGS sequence"/>
</dbReference>
<dbReference type="AlphaFoldDB" id="A0A558E0W5"/>